<evidence type="ECO:0000313" key="3">
    <source>
        <dbReference type="Proteomes" id="UP000032067"/>
    </source>
</evidence>
<dbReference type="Gene3D" id="2.40.50.230">
    <property type="entry name" value="Gp5 N-terminal domain"/>
    <property type="match status" value="1"/>
</dbReference>
<sequence>MRAEHREFTVKVNGQSVPREHALHSVSVVATANRIASAQLAYVDGAAGAGDFPLSKLDLVKPGGTIEILAGNGADPTLVFKGLIVGQRLRIREASSSMLVIDCRHAATRLAQVRRSANFFDQTDADVIESLLGAATIEAQVDATTVTHAQLVQHDCTDWDFIVTRAAANGRMVFTRGEKLAVSEPAIGASAVQLQFGATLLEFDAGIDARIQAQAVKTVSWNPVDQAVEEQEGEAPAFKSTGNFQADALAADAGMDTVRLPHTALDAPEGVALASAVRQRTAVDLASGRAMCIGIATVQPGDTVKLGGVGDRFSGDVLVTGVRQAFDTQKGWKTHLQFGSAEPDPGLRERLQRQRAADLLAPAAGLQLGVVTDNEDPQGEFRVRVRMPLVNGGDDGVWARVAAADAGSSRGLFFRPEIGDEVLVGFLDDDPRHPVVLGMLHSSAKAAPLAPSNDNHVKGYTSRSGITLAFDDEKKSLTLATPAGNTLVLDDQSGGITISDSNGNKIVLSASGIAIESAKAFSVKANTEMKFESVVGTDVKSVGVVKVAGSALQLG</sequence>
<dbReference type="InterPro" id="IPR037026">
    <property type="entry name" value="Vgr_OB-fold_dom_sf"/>
</dbReference>
<feature type="domain" description="Gp5/Type VI secretion system Vgr protein OB-fold" evidence="1">
    <location>
        <begin position="367"/>
        <end position="441"/>
    </location>
</feature>
<evidence type="ECO:0000313" key="2">
    <source>
        <dbReference type="EMBL" id="KIQ36868.1"/>
    </source>
</evidence>
<dbReference type="EMBL" id="JXQQ01000005">
    <property type="protein sequence ID" value="KIQ36868.1"/>
    <property type="molecule type" value="Genomic_DNA"/>
</dbReference>
<dbReference type="Pfam" id="PF04717">
    <property type="entry name" value="Phage_base_V"/>
    <property type="match status" value="1"/>
</dbReference>
<dbReference type="SUPFAM" id="SSF69279">
    <property type="entry name" value="Phage tail proteins"/>
    <property type="match status" value="1"/>
</dbReference>
<name>A0A0D0M4L3_VARPD</name>
<organism evidence="2 3">
    <name type="scientific">Variovorax paradoxus</name>
    <dbReference type="NCBI Taxonomy" id="34073"/>
    <lineage>
        <taxon>Bacteria</taxon>
        <taxon>Pseudomonadati</taxon>
        <taxon>Pseudomonadota</taxon>
        <taxon>Betaproteobacteria</taxon>
        <taxon>Burkholderiales</taxon>
        <taxon>Comamonadaceae</taxon>
        <taxon>Variovorax</taxon>
    </lineage>
</organism>
<proteinExistence type="predicted"/>
<gene>
    <name evidence="2" type="ORF">RT97_01335</name>
</gene>
<comment type="caution">
    <text evidence="2">The sequence shown here is derived from an EMBL/GenBank/DDBJ whole genome shotgun (WGS) entry which is preliminary data.</text>
</comment>
<reference evidence="2 3" key="1">
    <citation type="submission" date="2014-12" db="EMBL/GenBank/DDBJ databases">
        <title>16Stimator: statistical estimation of ribosomal gene copy numbers from draft genome assemblies.</title>
        <authorList>
            <person name="Perisin M.A."/>
            <person name="Vetter M."/>
            <person name="Gilbert J.A."/>
            <person name="Bergelson J."/>
        </authorList>
    </citation>
    <scope>NUCLEOTIDE SEQUENCE [LARGE SCALE GENOMIC DNA]</scope>
    <source>
        <strain evidence="2 3">MEDvA23</strain>
    </source>
</reference>
<dbReference type="InterPro" id="IPR006533">
    <property type="entry name" value="T6SS_Vgr_RhsGE"/>
</dbReference>
<accession>A0A0D0M4L3</accession>
<evidence type="ECO:0000259" key="1">
    <source>
        <dbReference type="Pfam" id="PF04717"/>
    </source>
</evidence>
<dbReference type="Proteomes" id="UP000032067">
    <property type="component" value="Unassembled WGS sequence"/>
</dbReference>
<protein>
    <recommendedName>
        <fullName evidence="1">Gp5/Type VI secretion system Vgr protein OB-fold domain-containing protein</fullName>
    </recommendedName>
</protein>
<dbReference type="SUPFAM" id="SSF69255">
    <property type="entry name" value="gp5 N-terminal domain-like"/>
    <property type="match status" value="1"/>
</dbReference>
<dbReference type="AlphaFoldDB" id="A0A0D0M4L3"/>
<dbReference type="NCBIfam" id="TIGR01646">
    <property type="entry name" value="vgr_GE"/>
    <property type="match status" value="1"/>
</dbReference>
<dbReference type="InterPro" id="IPR006531">
    <property type="entry name" value="Gp5/Vgr_OB"/>
</dbReference>